<organism evidence="2 3">
    <name type="scientific">Tieghemiomyces parasiticus</name>
    <dbReference type="NCBI Taxonomy" id="78921"/>
    <lineage>
        <taxon>Eukaryota</taxon>
        <taxon>Fungi</taxon>
        <taxon>Fungi incertae sedis</taxon>
        <taxon>Zoopagomycota</taxon>
        <taxon>Kickxellomycotina</taxon>
        <taxon>Dimargaritomycetes</taxon>
        <taxon>Dimargaritales</taxon>
        <taxon>Dimargaritaceae</taxon>
        <taxon>Tieghemiomyces</taxon>
    </lineage>
</organism>
<evidence type="ECO:0000313" key="2">
    <source>
        <dbReference type="EMBL" id="KAJ1926394.1"/>
    </source>
</evidence>
<accession>A0A9W8AFF5</accession>
<keyword evidence="1" id="KW-0472">Membrane</keyword>
<dbReference type="AlphaFoldDB" id="A0A9W8AFF5"/>
<feature type="transmembrane region" description="Helical" evidence="1">
    <location>
        <begin position="79"/>
        <end position="101"/>
    </location>
</feature>
<gene>
    <name evidence="2" type="ORF">IWQ60_003838</name>
</gene>
<sequence length="244" mass="26250">MLIRRHLASRTLAGLYTLQLILSAVCVGGNLAHIRSNLSQNDVLGVAGAVLLLGASISAAVAMVALVNARKRIVYGRELYTERTLLIVVILFYAASGIFVVSQSSNPCSLTGRVADGATSAPHSNLCAFHYLSLIAGLLAWLCLTLLVAFNVYRARRYDQPDSAAVSFVTDDGTADTKRYRYDSFNQPDSLSSIPSFTSCPPVAASQPPPPTPFPAQVRYLSRHRHSANAACLGNTLYHTKPMP</sequence>
<keyword evidence="3" id="KW-1185">Reference proteome</keyword>
<keyword evidence="1" id="KW-1133">Transmembrane helix</keyword>
<protein>
    <recommendedName>
        <fullName evidence="4">MARVEL domain-containing protein</fullName>
    </recommendedName>
</protein>
<feature type="transmembrane region" description="Helical" evidence="1">
    <location>
        <begin position="128"/>
        <end position="153"/>
    </location>
</feature>
<name>A0A9W8AFF5_9FUNG</name>
<comment type="caution">
    <text evidence="2">The sequence shown here is derived from an EMBL/GenBank/DDBJ whole genome shotgun (WGS) entry which is preliminary data.</text>
</comment>
<reference evidence="2" key="1">
    <citation type="submission" date="2022-07" db="EMBL/GenBank/DDBJ databases">
        <title>Phylogenomic reconstructions and comparative analyses of Kickxellomycotina fungi.</title>
        <authorList>
            <person name="Reynolds N.K."/>
            <person name="Stajich J.E."/>
            <person name="Barry K."/>
            <person name="Grigoriev I.V."/>
            <person name="Crous P."/>
            <person name="Smith M.E."/>
        </authorList>
    </citation>
    <scope>NUCLEOTIDE SEQUENCE</scope>
    <source>
        <strain evidence="2">RSA 861</strain>
    </source>
</reference>
<dbReference type="Proteomes" id="UP001150569">
    <property type="component" value="Unassembled WGS sequence"/>
</dbReference>
<evidence type="ECO:0000256" key="1">
    <source>
        <dbReference type="SAM" id="Phobius"/>
    </source>
</evidence>
<dbReference type="EMBL" id="JANBPT010000172">
    <property type="protein sequence ID" value="KAJ1926394.1"/>
    <property type="molecule type" value="Genomic_DNA"/>
</dbReference>
<evidence type="ECO:0008006" key="4">
    <source>
        <dbReference type="Google" id="ProtNLM"/>
    </source>
</evidence>
<feature type="transmembrane region" description="Helical" evidence="1">
    <location>
        <begin position="12"/>
        <end position="32"/>
    </location>
</feature>
<proteinExistence type="predicted"/>
<feature type="transmembrane region" description="Helical" evidence="1">
    <location>
        <begin position="44"/>
        <end position="67"/>
    </location>
</feature>
<evidence type="ECO:0000313" key="3">
    <source>
        <dbReference type="Proteomes" id="UP001150569"/>
    </source>
</evidence>
<keyword evidence="1" id="KW-0812">Transmembrane</keyword>